<name>A0ABV9ZMY4_9PSEU</name>
<sequence>MCRSSSNASRNVASPHARAYAGARRTCSISGSESAAPPVVAPGGPGFSPTTGSPARAARARAKRRFDQRSTRVVGSSATSGSPGAHVSSGGSRARARTAVASSTEVRPITTGPGTAAAIPGRAATWSRPRPSEPSRSPCPSSSEPTATDRSAGSTPRPGTGRCTWPVNPAARSTQACAASASTSAPEYQPNHSPAPAAVAVPPGHCAEPGTQPGIGVGR</sequence>
<feature type="compositionally biased region" description="Low complexity" evidence="1">
    <location>
        <begin position="170"/>
        <end position="185"/>
    </location>
</feature>
<evidence type="ECO:0000313" key="3">
    <source>
        <dbReference type="Proteomes" id="UP001596175"/>
    </source>
</evidence>
<feature type="compositionally biased region" description="Low complexity" evidence="1">
    <location>
        <begin position="134"/>
        <end position="145"/>
    </location>
</feature>
<gene>
    <name evidence="2" type="ORF">ACFPK1_26825</name>
</gene>
<reference evidence="3" key="1">
    <citation type="journal article" date="2019" name="Int. J. Syst. Evol. Microbiol.">
        <title>The Global Catalogue of Microorganisms (GCM) 10K type strain sequencing project: providing services to taxonomists for standard genome sequencing and annotation.</title>
        <authorList>
            <consortium name="The Broad Institute Genomics Platform"/>
            <consortium name="The Broad Institute Genome Sequencing Center for Infectious Disease"/>
            <person name="Wu L."/>
            <person name="Ma J."/>
        </authorList>
    </citation>
    <scope>NUCLEOTIDE SEQUENCE [LARGE SCALE GENOMIC DNA]</scope>
    <source>
        <strain evidence="3">XZYJ18</strain>
    </source>
</reference>
<feature type="compositionally biased region" description="Low complexity" evidence="1">
    <location>
        <begin position="194"/>
        <end position="203"/>
    </location>
</feature>
<dbReference type="EMBL" id="JBHSKG010000019">
    <property type="protein sequence ID" value="MFC5141875.1"/>
    <property type="molecule type" value="Genomic_DNA"/>
</dbReference>
<keyword evidence="3" id="KW-1185">Reference proteome</keyword>
<feature type="compositionally biased region" description="Low complexity" evidence="1">
    <location>
        <begin position="30"/>
        <end position="57"/>
    </location>
</feature>
<protein>
    <submittedName>
        <fullName evidence="2">Uncharacterized protein</fullName>
    </submittedName>
</protein>
<comment type="caution">
    <text evidence="2">The sequence shown here is derived from an EMBL/GenBank/DDBJ whole genome shotgun (WGS) entry which is preliminary data.</text>
</comment>
<organism evidence="2 3">
    <name type="scientific">Actinomycetospora rhizophila</name>
    <dbReference type="NCBI Taxonomy" id="1416876"/>
    <lineage>
        <taxon>Bacteria</taxon>
        <taxon>Bacillati</taxon>
        <taxon>Actinomycetota</taxon>
        <taxon>Actinomycetes</taxon>
        <taxon>Pseudonocardiales</taxon>
        <taxon>Pseudonocardiaceae</taxon>
        <taxon>Actinomycetospora</taxon>
    </lineage>
</organism>
<dbReference type="RefSeq" id="WP_378024011.1">
    <property type="nucleotide sequence ID" value="NZ_JBHSKG010000019.1"/>
</dbReference>
<evidence type="ECO:0000313" key="2">
    <source>
        <dbReference type="EMBL" id="MFC5141875.1"/>
    </source>
</evidence>
<feature type="compositionally biased region" description="Low complexity" evidence="1">
    <location>
        <begin position="84"/>
        <end position="104"/>
    </location>
</feature>
<evidence type="ECO:0000256" key="1">
    <source>
        <dbReference type="SAM" id="MobiDB-lite"/>
    </source>
</evidence>
<proteinExistence type="predicted"/>
<feature type="region of interest" description="Disordered" evidence="1">
    <location>
        <begin position="1"/>
        <end position="219"/>
    </location>
</feature>
<accession>A0ABV9ZMY4</accession>
<feature type="compositionally biased region" description="Polar residues" evidence="1">
    <location>
        <begin position="71"/>
        <end position="82"/>
    </location>
</feature>
<dbReference type="Proteomes" id="UP001596175">
    <property type="component" value="Unassembled WGS sequence"/>
</dbReference>
<feature type="compositionally biased region" description="Low complexity" evidence="1">
    <location>
        <begin position="1"/>
        <end position="14"/>
    </location>
</feature>